<organism evidence="1">
    <name type="scientific">viral metagenome</name>
    <dbReference type="NCBI Taxonomy" id="1070528"/>
    <lineage>
        <taxon>unclassified sequences</taxon>
        <taxon>metagenomes</taxon>
        <taxon>organismal metagenomes</taxon>
    </lineage>
</organism>
<protein>
    <submittedName>
        <fullName evidence="1">Uncharacterized protein</fullName>
    </submittedName>
</protein>
<reference evidence="1" key="1">
    <citation type="journal article" date="2020" name="Nature">
        <title>Giant virus diversity and host interactions through global metagenomics.</title>
        <authorList>
            <person name="Schulz F."/>
            <person name="Roux S."/>
            <person name="Paez-Espino D."/>
            <person name="Jungbluth S."/>
            <person name="Walsh D.A."/>
            <person name="Denef V.J."/>
            <person name="McMahon K.D."/>
            <person name="Konstantinidis K.T."/>
            <person name="Eloe-Fadrosh E.A."/>
            <person name="Kyrpides N.C."/>
            <person name="Woyke T."/>
        </authorList>
    </citation>
    <scope>NUCLEOTIDE SEQUENCE</scope>
    <source>
        <strain evidence="1">GVMAG-S-3300013006-138</strain>
    </source>
</reference>
<name>A0A6C0KLS5_9ZZZZ</name>
<sequence length="67" mass="7688">MTDKKIAWSTRRVMKSPFRTLERAKAAERKFHQGKPIGFTARSSLKSMGRIPRATGSYELGDKYKNL</sequence>
<dbReference type="EMBL" id="MN740926">
    <property type="protein sequence ID" value="QHU18243.1"/>
    <property type="molecule type" value="Genomic_DNA"/>
</dbReference>
<proteinExistence type="predicted"/>
<accession>A0A6C0KLS5</accession>
<dbReference type="AlphaFoldDB" id="A0A6C0KLS5"/>
<evidence type="ECO:0000313" key="1">
    <source>
        <dbReference type="EMBL" id="QHU18243.1"/>
    </source>
</evidence>